<keyword evidence="1" id="KW-1133">Transmembrane helix</keyword>
<dbReference type="Proteomes" id="UP001432027">
    <property type="component" value="Unassembled WGS sequence"/>
</dbReference>
<evidence type="ECO:0000313" key="3">
    <source>
        <dbReference type="Proteomes" id="UP001432027"/>
    </source>
</evidence>
<protein>
    <submittedName>
        <fullName evidence="2">Uncharacterized protein</fullName>
    </submittedName>
</protein>
<feature type="non-terminal residue" evidence="2">
    <location>
        <position position="1"/>
    </location>
</feature>
<organism evidence="2 3">
    <name type="scientific">Pristionchus entomophagus</name>
    <dbReference type="NCBI Taxonomy" id="358040"/>
    <lineage>
        <taxon>Eukaryota</taxon>
        <taxon>Metazoa</taxon>
        <taxon>Ecdysozoa</taxon>
        <taxon>Nematoda</taxon>
        <taxon>Chromadorea</taxon>
        <taxon>Rhabditida</taxon>
        <taxon>Rhabditina</taxon>
        <taxon>Diplogasteromorpha</taxon>
        <taxon>Diplogasteroidea</taxon>
        <taxon>Neodiplogasteridae</taxon>
        <taxon>Pristionchus</taxon>
    </lineage>
</organism>
<feature type="transmembrane region" description="Helical" evidence="1">
    <location>
        <begin position="6"/>
        <end position="25"/>
    </location>
</feature>
<name>A0AAV5SW23_9BILA</name>
<keyword evidence="3" id="KW-1185">Reference proteome</keyword>
<accession>A0AAV5SW23</accession>
<keyword evidence="1" id="KW-0472">Membrane</keyword>
<evidence type="ECO:0000313" key="2">
    <source>
        <dbReference type="EMBL" id="GMS83691.1"/>
    </source>
</evidence>
<proteinExistence type="predicted"/>
<dbReference type="AlphaFoldDB" id="A0AAV5SW23"/>
<dbReference type="EMBL" id="BTSX01000002">
    <property type="protein sequence ID" value="GMS83691.1"/>
    <property type="molecule type" value="Genomic_DNA"/>
</dbReference>
<sequence length="93" mass="10592">INPFWFFFLAWYAGLMALLVAVQLWKKYAKRAVEKHGVLLGGDTDSHTIVTYMSDGQLTIRSEPMTPPPTTTVSSAFRMDLERLEEEKEPLSD</sequence>
<reference evidence="2" key="1">
    <citation type="submission" date="2023-10" db="EMBL/GenBank/DDBJ databases">
        <title>Genome assembly of Pristionchus species.</title>
        <authorList>
            <person name="Yoshida K."/>
            <person name="Sommer R.J."/>
        </authorList>
    </citation>
    <scope>NUCLEOTIDE SEQUENCE</scope>
    <source>
        <strain evidence="2">RS0144</strain>
    </source>
</reference>
<gene>
    <name evidence="2" type="ORF">PENTCL1PPCAC_5866</name>
</gene>
<evidence type="ECO:0000256" key="1">
    <source>
        <dbReference type="SAM" id="Phobius"/>
    </source>
</evidence>
<keyword evidence="1" id="KW-0812">Transmembrane</keyword>
<feature type="non-terminal residue" evidence="2">
    <location>
        <position position="93"/>
    </location>
</feature>
<comment type="caution">
    <text evidence="2">The sequence shown here is derived from an EMBL/GenBank/DDBJ whole genome shotgun (WGS) entry which is preliminary data.</text>
</comment>